<name>A0A2H0RJ31_9BACT</name>
<evidence type="ECO:0000256" key="1">
    <source>
        <dbReference type="ARBA" id="ARBA00005952"/>
    </source>
</evidence>
<dbReference type="Proteomes" id="UP000230833">
    <property type="component" value="Unassembled WGS sequence"/>
</dbReference>
<dbReference type="HAMAP" id="MF_00073">
    <property type="entry name" value="NusB"/>
    <property type="match status" value="1"/>
</dbReference>
<dbReference type="GO" id="GO:0031564">
    <property type="term" value="P:transcription antitermination"/>
    <property type="evidence" value="ECO:0007669"/>
    <property type="project" value="UniProtKB-KW"/>
</dbReference>
<evidence type="ECO:0000256" key="5">
    <source>
        <dbReference type="ARBA" id="ARBA00023163"/>
    </source>
</evidence>
<evidence type="ECO:0000256" key="6">
    <source>
        <dbReference type="HAMAP-Rule" id="MF_00073"/>
    </source>
</evidence>
<evidence type="ECO:0000313" key="9">
    <source>
        <dbReference type="Proteomes" id="UP000230833"/>
    </source>
</evidence>
<dbReference type="InterPro" id="IPR035926">
    <property type="entry name" value="NusB-like_sf"/>
</dbReference>
<dbReference type="SUPFAM" id="SSF48013">
    <property type="entry name" value="NusB-like"/>
    <property type="match status" value="1"/>
</dbReference>
<keyword evidence="5 6" id="KW-0804">Transcription</keyword>
<dbReference type="Pfam" id="PF01029">
    <property type="entry name" value="NusB"/>
    <property type="match status" value="1"/>
</dbReference>
<proteinExistence type="inferred from homology"/>
<dbReference type="InterPro" id="IPR015797">
    <property type="entry name" value="NUDIX_hydrolase-like_dom_sf"/>
</dbReference>
<dbReference type="Gene3D" id="1.10.940.10">
    <property type="entry name" value="NusB-like"/>
    <property type="match status" value="1"/>
</dbReference>
<dbReference type="EMBL" id="PCYL01000041">
    <property type="protein sequence ID" value="PIR46498.1"/>
    <property type="molecule type" value="Genomic_DNA"/>
</dbReference>
<protein>
    <recommendedName>
        <fullName evidence="6">Transcription antitermination protein NusB</fullName>
    </recommendedName>
    <alternativeName>
        <fullName evidence="6">Antitermination factor NusB</fullName>
    </alternativeName>
</protein>
<accession>A0A2H0RJ31</accession>
<dbReference type="NCBIfam" id="TIGR01951">
    <property type="entry name" value="nusB"/>
    <property type="match status" value="1"/>
</dbReference>
<dbReference type="GO" id="GO:0003723">
    <property type="term" value="F:RNA binding"/>
    <property type="evidence" value="ECO:0007669"/>
    <property type="project" value="UniProtKB-UniRule"/>
</dbReference>
<dbReference type="Gene3D" id="3.90.79.10">
    <property type="entry name" value="Nucleoside Triphosphate Pyrophosphohydrolase"/>
    <property type="match status" value="1"/>
</dbReference>
<dbReference type="PANTHER" id="PTHR11078:SF3">
    <property type="entry name" value="ANTITERMINATION NUSB DOMAIN-CONTAINING PROTEIN"/>
    <property type="match status" value="1"/>
</dbReference>
<dbReference type="InterPro" id="IPR000086">
    <property type="entry name" value="NUDIX_hydrolase_dom"/>
</dbReference>
<evidence type="ECO:0000313" key="8">
    <source>
        <dbReference type="EMBL" id="PIR46498.1"/>
    </source>
</evidence>
<reference evidence="8 9" key="1">
    <citation type="submission" date="2017-09" db="EMBL/GenBank/DDBJ databases">
        <title>Depth-based differentiation of microbial function through sediment-hosted aquifers and enrichment of novel symbionts in the deep terrestrial subsurface.</title>
        <authorList>
            <person name="Probst A.J."/>
            <person name="Ladd B."/>
            <person name="Jarett J.K."/>
            <person name="Geller-Mcgrath D.E."/>
            <person name="Sieber C.M."/>
            <person name="Emerson J.B."/>
            <person name="Anantharaman K."/>
            <person name="Thomas B.C."/>
            <person name="Malmstrom R."/>
            <person name="Stieglmeier M."/>
            <person name="Klingl A."/>
            <person name="Woyke T."/>
            <person name="Ryan C.M."/>
            <person name="Banfield J.F."/>
        </authorList>
    </citation>
    <scope>NUCLEOTIDE SEQUENCE [LARGE SCALE GENOMIC DNA]</scope>
    <source>
        <strain evidence="8">CG10_big_fil_rev_8_21_14_0_10_45_14</strain>
    </source>
</reference>
<evidence type="ECO:0000256" key="4">
    <source>
        <dbReference type="ARBA" id="ARBA00023015"/>
    </source>
</evidence>
<dbReference type="InterPro" id="IPR006027">
    <property type="entry name" value="NusB_RsmB_TIM44"/>
</dbReference>
<comment type="similarity">
    <text evidence="1 6">Belongs to the NusB family.</text>
</comment>
<dbReference type="InterPro" id="IPR011605">
    <property type="entry name" value="NusB_fam"/>
</dbReference>
<organism evidence="8 9">
    <name type="scientific">Candidatus Vogelbacteria bacterium CG10_big_fil_rev_8_21_14_0_10_45_14</name>
    <dbReference type="NCBI Taxonomy" id="1975042"/>
    <lineage>
        <taxon>Bacteria</taxon>
        <taxon>Candidatus Vogeliibacteriota</taxon>
    </lineage>
</organism>
<keyword evidence="4 6" id="KW-0805">Transcription regulation</keyword>
<evidence type="ECO:0000256" key="3">
    <source>
        <dbReference type="ARBA" id="ARBA00022884"/>
    </source>
</evidence>
<dbReference type="SUPFAM" id="SSF55811">
    <property type="entry name" value="Nudix"/>
    <property type="match status" value="1"/>
</dbReference>
<keyword evidence="3 6" id="KW-0694">RNA-binding</keyword>
<gene>
    <name evidence="6 8" type="primary">nusB</name>
    <name evidence="8" type="ORF">COV07_03960</name>
</gene>
<dbReference type="Pfam" id="PF00293">
    <property type="entry name" value="NUDIX"/>
    <property type="match status" value="1"/>
</dbReference>
<comment type="caution">
    <text evidence="8">The sequence shown here is derived from an EMBL/GenBank/DDBJ whole genome shotgun (WGS) entry which is preliminary data.</text>
</comment>
<dbReference type="GO" id="GO:0006353">
    <property type="term" value="P:DNA-templated transcription termination"/>
    <property type="evidence" value="ECO:0007669"/>
    <property type="project" value="UniProtKB-UniRule"/>
</dbReference>
<dbReference type="PANTHER" id="PTHR11078">
    <property type="entry name" value="N UTILIZATION SUBSTANCE PROTEIN B-RELATED"/>
    <property type="match status" value="1"/>
</dbReference>
<keyword evidence="2 6" id="KW-0889">Transcription antitermination</keyword>
<dbReference type="GO" id="GO:0005829">
    <property type="term" value="C:cytosol"/>
    <property type="evidence" value="ECO:0007669"/>
    <property type="project" value="TreeGrafter"/>
</dbReference>
<dbReference type="PROSITE" id="PS51462">
    <property type="entry name" value="NUDIX"/>
    <property type="match status" value="1"/>
</dbReference>
<dbReference type="AlphaFoldDB" id="A0A2H0RJ31"/>
<evidence type="ECO:0000259" key="7">
    <source>
        <dbReference type="PROSITE" id="PS51462"/>
    </source>
</evidence>
<comment type="function">
    <text evidence="6">Involved in transcription antitermination. Required for transcription of ribosomal RNA (rRNA) genes. Binds specifically to the boxA antiterminator sequence of the ribosomal RNA (rrn) operons.</text>
</comment>
<feature type="domain" description="Nudix hydrolase" evidence="7">
    <location>
        <begin position="170"/>
        <end position="303"/>
    </location>
</feature>
<sequence length="319" mass="35651">MTNRHLARSIAMQSLFEWDFVNASPERLSRIISENAAEFAPGVIEVGFISRVVNGVVEKLDAIDDIISKAAPEWPLRKIAIVDRNVLRIGLFELLFMDRKEVPAKVAINEAIELGKTFGGESSGKFINGVLGTVYKELGEPGKEETTKIKRPRGKNNANDFEKEELQNMPLQELAGGVVYSGAGGEIELALVHDIFGYWTLSKGKIIPEVDSNIEMAATRKIKEELGVDAIVQETIDSNEYVANDPEKGQIRKRVSYFLMRSEKKTKLLHNSTGLDDSRWFPLDEIPQLTMYNDLVPIITKAIVLLAERKDAGDKKHQN</sequence>
<evidence type="ECO:0000256" key="2">
    <source>
        <dbReference type="ARBA" id="ARBA00022814"/>
    </source>
</evidence>